<dbReference type="PANTHER" id="PTHR43016">
    <property type="entry name" value="PRESEQUENCE PROTEASE"/>
    <property type="match status" value="1"/>
</dbReference>
<dbReference type="KEGG" id="eaj:Q3M24_03940"/>
<dbReference type="InterPro" id="IPR011765">
    <property type="entry name" value="Pept_M16_N"/>
</dbReference>
<gene>
    <name evidence="2" type="ORF">Q3M24_03940</name>
</gene>
<evidence type="ECO:0000313" key="2">
    <source>
        <dbReference type="EMBL" id="XCN73917.1"/>
    </source>
</evidence>
<protein>
    <submittedName>
        <fullName evidence="2">Insulinase family protein</fullName>
    </submittedName>
</protein>
<dbReference type="AlphaFoldDB" id="A0AAU8LXK6"/>
<dbReference type="PANTHER" id="PTHR43016:SF13">
    <property type="entry name" value="PRESEQUENCE PROTEASE, MITOCHONDRIAL"/>
    <property type="match status" value="1"/>
</dbReference>
<feature type="domain" description="Peptidase M16C associated" evidence="1">
    <location>
        <begin position="464"/>
        <end position="714"/>
    </location>
</feature>
<dbReference type="InterPro" id="IPR007863">
    <property type="entry name" value="Peptidase_M16_C"/>
</dbReference>
<accession>A0AAU8LXK6</accession>
<proteinExistence type="predicted"/>
<dbReference type="Pfam" id="PF08367">
    <property type="entry name" value="M16C_assoc"/>
    <property type="match status" value="1"/>
</dbReference>
<sequence length="974" mass="108992">MTDFTPGSIYHGFILRRKEHVADIHSDVYLFEHEVLGTPALAIKNADPNKTFCFTFQTVPEDSTGVAHILEHAVLMGSKKYPVHDVFGEINKGGLTTFLNAMTGSDTTWYPFASRNVTEYFNIMDVYCDVVLNPLIPRSTFEQEGWHYHKESEDAPLELQGVVLNEMKGAFSDPIRSIFHHTFGGLMPGSTYAHESGGDPSVIPDLTYEQFVAFHRKHYHPSNGMLFFYGDAELEQELAAVQDNFLSSYDAPGTKAEIVPGEDISEPVFIEDGYAVQPGSDLSGKTYLAVGTAVGTVLDRQQNTAFQIIANILYNSDASPLKKAIVEAGLCRDFGGLFLADSCYKTFMMTYLAGSEPDKRDSFLELYRQTLSEIVEQGIDRDLVLSELNKYEFAFREDLTKAQRGLDLISKSLPALKHGSDPFEALAIEDLFASIRKKALDEKYFEELIRKELLENSAFVAVTLSPDPEKAARTAEKEQQRLAAYEQTLDQEKTAALIANTQELMQLQQTPNSEETLALLPRLSRQDLDRKPDFLRAKVGDYNEVTCIANELDTNAIAYVQIGLDCSAISVELLPWLDLFATIATEIGTGSRDYMRFAKDINICTGGFSHSFATYQHMNAPETLQPVLWIQVKALSNYLPKALELVTEVFADLDLTNRQRIREIVLREFTWAEHTVQSEGYNLAASRVLAQLSRSGMINEHVHGVTSYLKLKELVAAYDEQEDAFLARLETLRSQVFQPEYLKVAVTGSLQDIGTIQESTKTLRASLKGTRPSFEDVEFPPFPANQAFTTSADVVYNVQGCSLFTELEQYRGDFEVLKTWLSRDYLWNTVRQLGGAYGCFVQLHQLTGNVALVSYRDPQVSKTYAAYDAIADAVSKLELSREKLDQLIIGTYGTLNPLQSPAVQGLAARNEYLCAITPEYKQKRISRVIDTEVEDMRSYAALFENLSTKGFRATIGSGEKIKAHAELFDDILGL</sequence>
<dbReference type="InterPro" id="IPR011249">
    <property type="entry name" value="Metalloenz_LuxS/M16"/>
</dbReference>
<dbReference type="GO" id="GO:0046872">
    <property type="term" value="F:metal ion binding"/>
    <property type="evidence" value="ECO:0007669"/>
    <property type="project" value="InterPro"/>
</dbReference>
<dbReference type="EMBL" id="CP159373">
    <property type="protein sequence ID" value="XCN73917.1"/>
    <property type="molecule type" value="Genomic_DNA"/>
</dbReference>
<dbReference type="InterPro" id="IPR013578">
    <property type="entry name" value="Peptidase_M16C_assoc"/>
</dbReference>
<dbReference type="Pfam" id="PF05193">
    <property type="entry name" value="Peptidase_M16_C"/>
    <property type="match status" value="1"/>
</dbReference>
<reference evidence="2" key="1">
    <citation type="journal article" date="2024" name="Syst. Appl. Microbiol.">
        <title>First single-strain enrichments of Electrothrix cable bacteria, description of E. aestuarii sp. nov. and E. rattekaaiensis sp. nov., and proposal of a cable bacteria taxonomy following the rules of the SeqCode.</title>
        <authorList>
            <person name="Plum-Jensen L.E."/>
            <person name="Schramm A."/>
            <person name="Marshall I.P.G."/>
        </authorList>
    </citation>
    <scope>NUCLEOTIDE SEQUENCE</scope>
    <source>
        <strain evidence="2">Rat1</strain>
    </source>
</reference>
<reference evidence="2" key="2">
    <citation type="submission" date="2024-06" db="EMBL/GenBank/DDBJ databases">
        <authorList>
            <person name="Plum-Jensen L.E."/>
            <person name="Schramm A."/>
            <person name="Marshall I.P.G."/>
        </authorList>
    </citation>
    <scope>NUCLEOTIDE SEQUENCE</scope>
    <source>
        <strain evidence="2">Rat1</strain>
    </source>
</reference>
<dbReference type="SUPFAM" id="SSF63411">
    <property type="entry name" value="LuxS/MPP-like metallohydrolase"/>
    <property type="match status" value="4"/>
</dbReference>
<dbReference type="GO" id="GO:0016485">
    <property type="term" value="P:protein processing"/>
    <property type="evidence" value="ECO:0007669"/>
    <property type="project" value="TreeGrafter"/>
</dbReference>
<dbReference type="InterPro" id="IPR055130">
    <property type="entry name" value="PreP_C"/>
</dbReference>
<dbReference type="GO" id="GO:0004222">
    <property type="term" value="F:metalloendopeptidase activity"/>
    <property type="evidence" value="ECO:0007669"/>
    <property type="project" value="TreeGrafter"/>
</dbReference>
<name>A0AAU8LXK6_9BACT</name>
<dbReference type="Pfam" id="PF00675">
    <property type="entry name" value="Peptidase_M16"/>
    <property type="match status" value="1"/>
</dbReference>
<dbReference type="Gene3D" id="3.30.830.10">
    <property type="entry name" value="Metalloenzyme, LuxS/M16 peptidase-like"/>
    <property type="match status" value="4"/>
</dbReference>
<dbReference type="Pfam" id="PF22516">
    <property type="entry name" value="PreP_C"/>
    <property type="match status" value="1"/>
</dbReference>
<dbReference type="SMART" id="SM01264">
    <property type="entry name" value="M16C_associated"/>
    <property type="match status" value="1"/>
</dbReference>
<organism evidence="2">
    <name type="scientific">Candidatus Electrothrix aestuarii</name>
    <dbReference type="NCBI Taxonomy" id="3062594"/>
    <lineage>
        <taxon>Bacteria</taxon>
        <taxon>Pseudomonadati</taxon>
        <taxon>Thermodesulfobacteriota</taxon>
        <taxon>Desulfobulbia</taxon>
        <taxon>Desulfobulbales</taxon>
        <taxon>Desulfobulbaceae</taxon>
        <taxon>Candidatus Electrothrix</taxon>
    </lineage>
</organism>
<evidence type="ECO:0000259" key="1">
    <source>
        <dbReference type="SMART" id="SM01264"/>
    </source>
</evidence>